<accession>A0A2T1A0J4</accession>
<feature type="domain" description="ABC transmembrane type-1" evidence="9">
    <location>
        <begin position="20"/>
        <end position="302"/>
    </location>
</feature>
<feature type="transmembrane region" description="Helical" evidence="7">
    <location>
        <begin position="21"/>
        <end position="48"/>
    </location>
</feature>
<gene>
    <name evidence="10" type="ORF">CLV47_107182</name>
</gene>
<dbReference type="SMART" id="SM00382">
    <property type="entry name" value="AAA"/>
    <property type="match status" value="1"/>
</dbReference>
<keyword evidence="11" id="KW-1185">Reference proteome</keyword>
<sequence length="545" mass="57963">MRPLDPRLLRYAGATRGLLAGAAGVGLAGTAATIGYAVVLAGLVAHVVRGGSAATMTGGVVALLVIVVARAAIAWYAEYFPRRTAVRMTSQIRRALLTRVTTEDRAAMVDRSPARLINLATTGVAGLETYAARYLPQLVLATMVPLGIVVYLGFQDVESAIVIAVTIPLIPMFMALVGWHTQKTAHRQYRLLDVLAHRFTDVVTGLTTLKAFGRSRAQAELIRRTDAEHKSATMKTLRIAFLSALVLELLATLSVALVAVSIGLRLVSGSLDLHTGLTVLLVAPEAYLALRAVGTHFHASVDGLTAAEAIFAILDQPVCHSGHAAVPSRWTTITLRDIAVQYAGARAPVRLPDFTCRAGDTTLLAGPSGVGKSTALNLIAGVLQSTSGEVLIDATPLDLLERAAWSAQTGYVAQSPYIPAGTVADNIRMLSSGSAERVDHALYVAGLAEFVMQLPRGADTMLREGAPEWSQGQRQRLAIARAVAARPQLLLLDEATSALDHRTEYLVLQRIRQEFAGRTIVIAGHRDATRDVADQVIDLGAVARV</sequence>
<evidence type="ECO:0000313" key="10">
    <source>
        <dbReference type="EMBL" id="PRZ42054.1"/>
    </source>
</evidence>
<keyword evidence="2 7" id="KW-0812">Transmembrane</keyword>
<evidence type="ECO:0000256" key="1">
    <source>
        <dbReference type="ARBA" id="ARBA00004651"/>
    </source>
</evidence>
<comment type="caution">
    <text evidence="10">The sequence shown here is derived from an EMBL/GenBank/DDBJ whole genome shotgun (WGS) entry which is preliminary data.</text>
</comment>
<evidence type="ECO:0000256" key="2">
    <source>
        <dbReference type="ARBA" id="ARBA00022692"/>
    </source>
</evidence>
<dbReference type="Gene3D" id="3.40.50.300">
    <property type="entry name" value="P-loop containing nucleotide triphosphate hydrolases"/>
    <property type="match status" value="1"/>
</dbReference>
<dbReference type="NCBIfam" id="TIGR02857">
    <property type="entry name" value="CydD"/>
    <property type="match status" value="1"/>
</dbReference>
<dbReference type="Gene3D" id="1.20.1560.10">
    <property type="entry name" value="ABC transporter type 1, transmembrane domain"/>
    <property type="match status" value="1"/>
</dbReference>
<evidence type="ECO:0000313" key="11">
    <source>
        <dbReference type="Proteomes" id="UP000237752"/>
    </source>
</evidence>
<dbReference type="GO" id="GO:0005886">
    <property type="term" value="C:plasma membrane"/>
    <property type="evidence" value="ECO:0007669"/>
    <property type="project" value="UniProtKB-SubCell"/>
</dbReference>
<dbReference type="CDD" id="cd03228">
    <property type="entry name" value="ABCC_MRP_Like"/>
    <property type="match status" value="1"/>
</dbReference>
<name>A0A2T1A0J4_9ACTN</name>
<dbReference type="EMBL" id="PVUE01000007">
    <property type="protein sequence ID" value="PRZ42054.1"/>
    <property type="molecule type" value="Genomic_DNA"/>
</dbReference>
<evidence type="ECO:0000256" key="5">
    <source>
        <dbReference type="ARBA" id="ARBA00022989"/>
    </source>
</evidence>
<dbReference type="InterPro" id="IPR011527">
    <property type="entry name" value="ABC1_TM_dom"/>
</dbReference>
<organism evidence="10 11">
    <name type="scientific">Antricoccus suffuscus</name>
    <dbReference type="NCBI Taxonomy" id="1629062"/>
    <lineage>
        <taxon>Bacteria</taxon>
        <taxon>Bacillati</taxon>
        <taxon>Actinomycetota</taxon>
        <taxon>Actinomycetes</taxon>
        <taxon>Geodermatophilales</taxon>
        <taxon>Antricoccaceae</taxon>
        <taxon>Antricoccus</taxon>
    </lineage>
</organism>
<dbReference type="AlphaFoldDB" id="A0A2T1A0J4"/>
<feature type="transmembrane region" description="Helical" evidence="7">
    <location>
        <begin position="239"/>
        <end position="264"/>
    </location>
</feature>
<dbReference type="InterPro" id="IPR039421">
    <property type="entry name" value="Type_1_exporter"/>
</dbReference>
<evidence type="ECO:0000256" key="4">
    <source>
        <dbReference type="ARBA" id="ARBA00022840"/>
    </source>
</evidence>
<dbReference type="Pfam" id="PF00664">
    <property type="entry name" value="ABC_membrane"/>
    <property type="match status" value="1"/>
</dbReference>
<dbReference type="RefSeq" id="WP_106348994.1">
    <property type="nucleotide sequence ID" value="NZ_PVUE01000007.1"/>
</dbReference>
<evidence type="ECO:0000256" key="3">
    <source>
        <dbReference type="ARBA" id="ARBA00022741"/>
    </source>
</evidence>
<keyword evidence="5 7" id="KW-1133">Transmembrane helix</keyword>
<protein>
    <submittedName>
        <fullName evidence="10">Thiol reductant ABC exporter CydD subunit</fullName>
    </submittedName>
</protein>
<dbReference type="OrthoDB" id="9806127at2"/>
<dbReference type="InterPro" id="IPR014216">
    <property type="entry name" value="ABC_transptr_CydD"/>
</dbReference>
<keyword evidence="6 7" id="KW-0472">Membrane</keyword>
<proteinExistence type="predicted"/>
<dbReference type="PANTHER" id="PTHR24221:SF590">
    <property type="entry name" value="COMPONENT LINKED WITH THE ASSEMBLY OF CYTOCHROME' TRANSPORT TRANSMEMBRANE ATP-BINDING PROTEIN ABC TRANSPORTER CYDD-RELATED"/>
    <property type="match status" value="1"/>
</dbReference>
<dbReference type="SUPFAM" id="SSF52540">
    <property type="entry name" value="P-loop containing nucleoside triphosphate hydrolases"/>
    <property type="match status" value="1"/>
</dbReference>
<keyword evidence="3" id="KW-0547">Nucleotide-binding</keyword>
<dbReference type="PROSITE" id="PS50893">
    <property type="entry name" value="ABC_TRANSPORTER_2"/>
    <property type="match status" value="1"/>
</dbReference>
<dbReference type="Pfam" id="PF00005">
    <property type="entry name" value="ABC_tran"/>
    <property type="match status" value="1"/>
</dbReference>
<evidence type="ECO:0000256" key="7">
    <source>
        <dbReference type="SAM" id="Phobius"/>
    </source>
</evidence>
<dbReference type="InterPro" id="IPR003593">
    <property type="entry name" value="AAA+_ATPase"/>
</dbReference>
<dbReference type="GO" id="GO:0005524">
    <property type="term" value="F:ATP binding"/>
    <property type="evidence" value="ECO:0007669"/>
    <property type="project" value="UniProtKB-KW"/>
</dbReference>
<dbReference type="InterPro" id="IPR027417">
    <property type="entry name" value="P-loop_NTPase"/>
</dbReference>
<dbReference type="GO" id="GO:0016887">
    <property type="term" value="F:ATP hydrolysis activity"/>
    <property type="evidence" value="ECO:0007669"/>
    <property type="project" value="InterPro"/>
</dbReference>
<dbReference type="SUPFAM" id="SSF90123">
    <property type="entry name" value="ABC transporter transmembrane region"/>
    <property type="match status" value="1"/>
</dbReference>
<dbReference type="CDD" id="cd18584">
    <property type="entry name" value="ABC_6TM_AarD_CydD"/>
    <property type="match status" value="1"/>
</dbReference>
<evidence type="ECO:0000259" key="9">
    <source>
        <dbReference type="PROSITE" id="PS50929"/>
    </source>
</evidence>
<dbReference type="GO" id="GO:0140359">
    <property type="term" value="F:ABC-type transporter activity"/>
    <property type="evidence" value="ECO:0007669"/>
    <property type="project" value="InterPro"/>
</dbReference>
<dbReference type="Proteomes" id="UP000237752">
    <property type="component" value="Unassembled WGS sequence"/>
</dbReference>
<feature type="domain" description="ABC transporter" evidence="8">
    <location>
        <begin position="333"/>
        <end position="545"/>
    </location>
</feature>
<dbReference type="PROSITE" id="PS50929">
    <property type="entry name" value="ABC_TM1F"/>
    <property type="match status" value="1"/>
</dbReference>
<evidence type="ECO:0000259" key="8">
    <source>
        <dbReference type="PROSITE" id="PS50893"/>
    </source>
</evidence>
<comment type="subcellular location">
    <subcellularLocation>
        <location evidence="1">Cell membrane</location>
        <topology evidence="1">Multi-pass membrane protein</topology>
    </subcellularLocation>
</comment>
<keyword evidence="4" id="KW-0067">ATP-binding</keyword>
<feature type="transmembrane region" description="Helical" evidence="7">
    <location>
        <begin position="134"/>
        <end position="154"/>
    </location>
</feature>
<dbReference type="InterPro" id="IPR036640">
    <property type="entry name" value="ABC1_TM_sf"/>
</dbReference>
<feature type="transmembrane region" description="Helical" evidence="7">
    <location>
        <begin position="54"/>
        <end position="77"/>
    </location>
</feature>
<dbReference type="GO" id="GO:0042883">
    <property type="term" value="P:cysteine transport"/>
    <property type="evidence" value="ECO:0007669"/>
    <property type="project" value="InterPro"/>
</dbReference>
<feature type="transmembrane region" description="Helical" evidence="7">
    <location>
        <begin position="160"/>
        <end position="179"/>
    </location>
</feature>
<dbReference type="PANTHER" id="PTHR24221">
    <property type="entry name" value="ATP-BINDING CASSETTE SUB-FAMILY B"/>
    <property type="match status" value="1"/>
</dbReference>
<evidence type="ECO:0000256" key="6">
    <source>
        <dbReference type="ARBA" id="ARBA00023136"/>
    </source>
</evidence>
<reference evidence="10 11" key="1">
    <citation type="submission" date="2018-03" db="EMBL/GenBank/DDBJ databases">
        <title>Genomic Encyclopedia of Archaeal and Bacterial Type Strains, Phase II (KMG-II): from individual species to whole genera.</title>
        <authorList>
            <person name="Goeker M."/>
        </authorList>
    </citation>
    <scope>NUCLEOTIDE SEQUENCE [LARGE SCALE GENOMIC DNA]</scope>
    <source>
        <strain evidence="10 11">DSM 100065</strain>
    </source>
</reference>
<dbReference type="InterPro" id="IPR003439">
    <property type="entry name" value="ABC_transporter-like_ATP-bd"/>
</dbReference>